<dbReference type="PROSITE" id="PS50850">
    <property type="entry name" value="MFS"/>
    <property type="match status" value="1"/>
</dbReference>
<feature type="transmembrane region" description="Helical" evidence="9">
    <location>
        <begin position="307"/>
        <end position="328"/>
    </location>
</feature>
<evidence type="ECO:0000256" key="4">
    <source>
        <dbReference type="ARBA" id="ARBA00022692"/>
    </source>
</evidence>
<evidence type="ECO:0000259" key="10">
    <source>
        <dbReference type="PROSITE" id="PS50850"/>
    </source>
</evidence>
<dbReference type="CDD" id="cd17346">
    <property type="entry name" value="MFS_DtpA_like"/>
    <property type="match status" value="1"/>
</dbReference>
<feature type="transmembrane region" description="Helical" evidence="9">
    <location>
        <begin position="370"/>
        <end position="392"/>
    </location>
</feature>
<feature type="domain" description="Major facilitator superfamily (MFS) profile" evidence="10">
    <location>
        <begin position="21"/>
        <end position="530"/>
    </location>
</feature>
<accession>A0ABW5X363</accession>
<dbReference type="EMBL" id="JBHUOJ010000012">
    <property type="protein sequence ID" value="MFD2833010.1"/>
    <property type="molecule type" value="Genomic_DNA"/>
</dbReference>
<feature type="transmembrane region" description="Helical" evidence="9">
    <location>
        <begin position="184"/>
        <end position="204"/>
    </location>
</feature>
<feature type="transmembrane region" description="Helical" evidence="9">
    <location>
        <begin position="64"/>
        <end position="84"/>
    </location>
</feature>
<dbReference type="Gene3D" id="1.20.1250.20">
    <property type="entry name" value="MFS general substrate transporter like domains"/>
    <property type="match status" value="3"/>
</dbReference>
<keyword evidence="5" id="KW-0653">Protein transport</keyword>
<feature type="transmembrane region" description="Helical" evidence="9">
    <location>
        <begin position="340"/>
        <end position="358"/>
    </location>
</feature>
<evidence type="ECO:0000313" key="12">
    <source>
        <dbReference type="Proteomes" id="UP001597438"/>
    </source>
</evidence>
<dbReference type="PANTHER" id="PTHR23517:SF15">
    <property type="entry name" value="PROTON-DEPENDENT OLIGOPEPTIDE FAMILY TRANSPORT PROTEIN"/>
    <property type="match status" value="1"/>
</dbReference>
<comment type="similarity">
    <text evidence="8">Belongs to the major facilitator superfamily. Proton-dependent oligopeptide transporter (POT/PTR) (TC 2.A.17) family.</text>
</comment>
<evidence type="ECO:0000256" key="5">
    <source>
        <dbReference type="ARBA" id="ARBA00022856"/>
    </source>
</evidence>
<sequence length="537" mass="59795">MEFKFGGSEYNQKTVLGHPSGLFVLFFTEMWERFSYYGMRALLVLFLTASIMENGWEWARQDAAVLYGWYIGLVYITPIIGGFIADKLLGYRNAVVLGALIMTLGHASMALEGFTENFFYLGLVLLILGNGLFKPNISSMVGQLYKTDDKEKDAGYTIFYMGINAGAFLGILLCGYIGEKVGWHYGFGLAGVFMFFGMLQFYFAQKIFGKIGLKPKAKDDYVDDRTIKGEVEDASGKVIIDDEEEDDIKPEIPGNVKADRILVISIFAFFTIFFWWAFEQAGGSMTIFAADYTDRDLVGDGALTFKIINTIITIVPLMVITWVLFMLFRQIFGRYAKSNIFLGISFAIIWTIVIWMLYREFSADTAEVPASWFSVLNSLFIILFAPVFSKIWESRFNPSGPMKFGIGLILVGVGFAALSYGAMAIPDGAETAAVSMVWLILAYLFHTLGELCVSPVGLSYVSKLSPPKLVGLMFGIWFLANFIAGVVGGYTGGAIDSISEEYGLSVFFLIFTIIPAFMGLVMIMINKFMIKKMHGIK</sequence>
<evidence type="ECO:0000256" key="6">
    <source>
        <dbReference type="ARBA" id="ARBA00022989"/>
    </source>
</evidence>
<evidence type="ECO:0000313" key="11">
    <source>
        <dbReference type="EMBL" id="MFD2833010.1"/>
    </source>
</evidence>
<dbReference type="InterPro" id="IPR020846">
    <property type="entry name" value="MFS_dom"/>
</dbReference>
<dbReference type="InterPro" id="IPR050171">
    <property type="entry name" value="MFS_Transporters"/>
</dbReference>
<feature type="transmembrane region" description="Helical" evidence="9">
    <location>
        <begin position="502"/>
        <end position="525"/>
    </location>
</feature>
<protein>
    <submittedName>
        <fullName evidence="11">Peptide MFS transporter</fullName>
    </submittedName>
</protein>
<feature type="transmembrane region" description="Helical" evidence="9">
    <location>
        <begin position="437"/>
        <end position="458"/>
    </location>
</feature>
<gene>
    <name evidence="11" type="ORF">ACFSYS_06890</name>
</gene>
<keyword evidence="5" id="KW-0571">Peptide transport</keyword>
<dbReference type="InterPro" id="IPR005279">
    <property type="entry name" value="Dipep/tripep_permease"/>
</dbReference>
<proteinExistence type="inferred from homology"/>
<feature type="transmembrane region" description="Helical" evidence="9">
    <location>
        <begin position="261"/>
        <end position="278"/>
    </location>
</feature>
<keyword evidence="12" id="KW-1185">Reference proteome</keyword>
<dbReference type="PANTHER" id="PTHR23517">
    <property type="entry name" value="RESISTANCE PROTEIN MDTM, PUTATIVE-RELATED-RELATED"/>
    <property type="match status" value="1"/>
</dbReference>
<organism evidence="11 12">
    <name type="scientific">Christiangramia antarctica</name>
    <dbReference type="NCBI Taxonomy" id="2058158"/>
    <lineage>
        <taxon>Bacteria</taxon>
        <taxon>Pseudomonadati</taxon>
        <taxon>Bacteroidota</taxon>
        <taxon>Flavobacteriia</taxon>
        <taxon>Flavobacteriales</taxon>
        <taxon>Flavobacteriaceae</taxon>
        <taxon>Christiangramia</taxon>
    </lineage>
</organism>
<keyword evidence="6 9" id="KW-1133">Transmembrane helix</keyword>
<feature type="transmembrane region" description="Helical" evidence="9">
    <location>
        <begin position="117"/>
        <end position="133"/>
    </location>
</feature>
<keyword evidence="4 8" id="KW-0812">Transmembrane</keyword>
<dbReference type="PROSITE" id="PS01022">
    <property type="entry name" value="PTR2_1"/>
    <property type="match status" value="1"/>
</dbReference>
<evidence type="ECO:0000256" key="3">
    <source>
        <dbReference type="ARBA" id="ARBA00022475"/>
    </source>
</evidence>
<dbReference type="SUPFAM" id="SSF103473">
    <property type="entry name" value="MFS general substrate transporter"/>
    <property type="match status" value="1"/>
</dbReference>
<feature type="transmembrane region" description="Helical" evidence="9">
    <location>
        <begin position="154"/>
        <end position="178"/>
    </location>
</feature>
<comment type="caution">
    <text evidence="11">The sequence shown here is derived from an EMBL/GenBank/DDBJ whole genome shotgun (WGS) entry which is preliminary data.</text>
</comment>
<name>A0ABW5X363_9FLAO</name>
<feature type="transmembrane region" description="Helical" evidence="9">
    <location>
        <begin position="470"/>
        <end position="490"/>
    </location>
</feature>
<dbReference type="PROSITE" id="PS01023">
    <property type="entry name" value="PTR2_2"/>
    <property type="match status" value="1"/>
</dbReference>
<dbReference type="Pfam" id="PF00854">
    <property type="entry name" value="PTR2"/>
    <property type="match status" value="2"/>
</dbReference>
<dbReference type="InterPro" id="IPR018456">
    <property type="entry name" value="PTR2_symporter_CS"/>
</dbReference>
<dbReference type="RefSeq" id="WP_251741348.1">
    <property type="nucleotide sequence ID" value="NZ_JBHUOJ010000012.1"/>
</dbReference>
<keyword evidence="2 8" id="KW-0813">Transport</keyword>
<evidence type="ECO:0000256" key="2">
    <source>
        <dbReference type="ARBA" id="ARBA00022448"/>
    </source>
</evidence>
<dbReference type="Proteomes" id="UP001597438">
    <property type="component" value="Unassembled WGS sequence"/>
</dbReference>
<reference evidence="12" key="1">
    <citation type="journal article" date="2019" name="Int. J. Syst. Evol. Microbiol.">
        <title>The Global Catalogue of Microorganisms (GCM) 10K type strain sequencing project: providing services to taxonomists for standard genome sequencing and annotation.</title>
        <authorList>
            <consortium name="The Broad Institute Genomics Platform"/>
            <consortium name="The Broad Institute Genome Sequencing Center for Infectious Disease"/>
            <person name="Wu L."/>
            <person name="Ma J."/>
        </authorList>
    </citation>
    <scope>NUCLEOTIDE SEQUENCE [LARGE SCALE GENOMIC DNA]</scope>
    <source>
        <strain evidence="12">KCTC 52925</strain>
    </source>
</reference>
<dbReference type="InterPro" id="IPR036259">
    <property type="entry name" value="MFS_trans_sf"/>
</dbReference>
<evidence type="ECO:0000256" key="8">
    <source>
        <dbReference type="RuleBase" id="RU003755"/>
    </source>
</evidence>
<evidence type="ECO:0000256" key="9">
    <source>
        <dbReference type="SAM" id="Phobius"/>
    </source>
</evidence>
<keyword evidence="3" id="KW-1003">Cell membrane</keyword>
<evidence type="ECO:0000256" key="7">
    <source>
        <dbReference type="ARBA" id="ARBA00023136"/>
    </source>
</evidence>
<keyword evidence="7 9" id="KW-0472">Membrane</keyword>
<evidence type="ECO:0000256" key="1">
    <source>
        <dbReference type="ARBA" id="ARBA00004651"/>
    </source>
</evidence>
<feature type="transmembrane region" description="Helical" evidence="9">
    <location>
        <begin position="404"/>
        <end position="425"/>
    </location>
</feature>
<dbReference type="NCBIfam" id="TIGR00924">
    <property type="entry name" value="yjdL_sub1_fam"/>
    <property type="match status" value="1"/>
</dbReference>
<dbReference type="InterPro" id="IPR000109">
    <property type="entry name" value="POT_fam"/>
</dbReference>
<feature type="transmembrane region" description="Helical" evidence="9">
    <location>
        <begin position="34"/>
        <end position="52"/>
    </location>
</feature>
<comment type="subcellular location">
    <subcellularLocation>
        <location evidence="1">Cell membrane</location>
        <topology evidence="1">Multi-pass membrane protein</topology>
    </subcellularLocation>
    <subcellularLocation>
        <location evidence="8">Membrane</location>
        <topology evidence="8">Multi-pass membrane protein</topology>
    </subcellularLocation>
</comment>